<dbReference type="Proteomes" id="UP000325081">
    <property type="component" value="Unassembled WGS sequence"/>
</dbReference>
<evidence type="ECO:0000256" key="1">
    <source>
        <dbReference type="SAM" id="MobiDB-lite"/>
    </source>
</evidence>
<feature type="compositionally biased region" description="Polar residues" evidence="1">
    <location>
        <begin position="22"/>
        <end position="35"/>
    </location>
</feature>
<dbReference type="EMBL" id="BKCP01006072">
    <property type="protein sequence ID" value="GER41380.1"/>
    <property type="molecule type" value="Genomic_DNA"/>
</dbReference>
<keyword evidence="3" id="KW-1185">Reference proteome</keyword>
<evidence type="ECO:0000313" key="2">
    <source>
        <dbReference type="EMBL" id="GER41380.1"/>
    </source>
</evidence>
<dbReference type="AlphaFoldDB" id="A0A5A7Q850"/>
<feature type="region of interest" description="Disordered" evidence="1">
    <location>
        <begin position="1"/>
        <end position="35"/>
    </location>
</feature>
<name>A0A5A7Q850_STRAF</name>
<evidence type="ECO:0000313" key="3">
    <source>
        <dbReference type="Proteomes" id="UP000325081"/>
    </source>
</evidence>
<accession>A0A5A7Q850</accession>
<organism evidence="2 3">
    <name type="scientific">Striga asiatica</name>
    <name type="common">Asiatic witchweed</name>
    <name type="synonym">Buchnera asiatica</name>
    <dbReference type="NCBI Taxonomy" id="4170"/>
    <lineage>
        <taxon>Eukaryota</taxon>
        <taxon>Viridiplantae</taxon>
        <taxon>Streptophyta</taxon>
        <taxon>Embryophyta</taxon>
        <taxon>Tracheophyta</taxon>
        <taxon>Spermatophyta</taxon>
        <taxon>Magnoliopsida</taxon>
        <taxon>eudicotyledons</taxon>
        <taxon>Gunneridae</taxon>
        <taxon>Pentapetalae</taxon>
        <taxon>asterids</taxon>
        <taxon>lamiids</taxon>
        <taxon>Lamiales</taxon>
        <taxon>Orobanchaceae</taxon>
        <taxon>Buchnereae</taxon>
        <taxon>Striga</taxon>
    </lineage>
</organism>
<comment type="caution">
    <text evidence="2">The sequence shown here is derived from an EMBL/GenBank/DDBJ whole genome shotgun (WGS) entry which is preliminary data.</text>
</comment>
<protein>
    <submittedName>
        <fullName evidence="2">F-box family protein</fullName>
    </submittedName>
</protein>
<proteinExistence type="predicted"/>
<sequence>MGTFDMESMLDISPPPNEVAGSHQQPTSAVASQCQQPRIDSRRACSQRRPAVHVVPVPCTITDPRSSCLAPSARDCMRPAILARPGDQCCTTACSQTCTSPVRQGIGVLLRHAPEPSVPVRVCTSTCAS</sequence>
<gene>
    <name evidence="2" type="ORF">STAS_18094</name>
</gene>
<reference evidence="3" key="1">
    <citation type="journal article" date="2019" name="Curr. Biol.">
        <title>Genome Sequence of Striga asiatica Provides Insight into the Evolution of Plant Parasitism.</title>
        <authorList>
            <person name="Yoshida S."/>
            <person name="Kim S."/>
            <person name="Wafula E.K."/>
            <person name="Tanskanen J."/>
            <person name="Kim Y.M."/>
            <person name="Honaas L."/>
            <person name="Yang Z."/>
            <person name="Spallek T."/>
            <person name="Conn C.E."/>
            <person name="Ichihashi Y."/>
            <person name="Cheong K."/>
            <person name="Cui S."/>
            <person name="Der J.P."/>
            <person name="Gundlach H."/>
            <person name="Jiao Y."/>
            <person name="Hori C."/>
            <person name="Ishida J.K."/>
            <person name="Kasahara H."/>
            <person name="Kiba T."/>
            <person name="Kim M.S."/>
            <person name="Koo N."/>
            <person name="Laohavisit A."/>
            <person name="Lee Y.H."/>
            <person name="Lumba S."/>
            <person name="McCourt P."/>
            <person name="Mortimer J.C."/>
            <person name="Mutuku J.M."/>
            <person name="Nomura T."/>
            <person name="Sasaki-Sekimoto Y."/>
            <person name="Seto Y."/>
            <person name="Wang Y."/>
            <person name="Wakatake T."/>
            <person name="Sakakibara H."/>
            <person name="Demura T."/>
            <person name="Yamaguchi S."/>
            <person name="Yoneyama K."/>
            <person name="Manabe R.I."/>
            <person name="Nelson D.C."/>
            <person name="Schulman A.H."/>
            <person name="Timko M.P."/>
            <person name="dePamphilis C.W."/>
            <person name="Choi D."/>
            <person name="Shirasu K."/>
        </authorList>
    </citation>
    <scope>NUCLEOTIDE SEQUENCE [LARGE SCALE GENOMIC DNA]</scope>
    <source>
        <strain evidence="3">cv. UVA1</strain>
    </source>
</reference>